<organism evidence="2 3">
    <name type="scientific">Diaporthe ampelina</name>
    <dbReference type="NCBI Taxonomy" id="1214573"/>
    <lineage>
        <taxon>Eukaryota</taxon>
        <taxon>Fungi</taxon>
        <taxon>Dikarya</taxon>
        <taxon>Ascomycota</taxon>
        <taxon>Pezizomycotina</taxon>
        <taxon>Sordariomycetes</taxon>
        <taxon>Sordariomycetidae</taxon>
        <taxon>Diaporthales</taxon>
        <taxon>Diaporthaceae</taxon>
        <taxon>Diaporthe</taxon>
    </lineage>
</organism>
<reference evidence="2 3" key="2">
    <citation type="submission" date="2015-05" db="EMBL/GenBank/DDBJ databases">
        <authorList>
            <person name="Morales-Cruz A."/>
            <person name="Amrine K.C."/>
            <person name="Cantu D."/>
        </authorList>
    </citation>
    <scope>NUCLEOTIDE SEQUENCE [LARGE SCALE GENOMIC DNA]</scope>
    <source>
        <strain evidence="2">DA912</strain>
    </source>
</reference>
<reference evidence="2 3" key="1">
    <citation type="submission" date="2015-05" db="EMBL/GenBank/DDBJ databases">
        <title>Distinctive expansion of gene families associated with plant cell wall degradation and secondary metabolism in the genomes of grapevine trunk pathogens.</title>
        <authorList>
            <person name="Lawrence D.P."/>
            <person name="Travadon R."/>
            <person name="Rolshausen P.E."/>
            <person name="Baumgartner K."/>
        </authorList>
    </citation>
    <scope>NUCLEOTIDE SEQUENCE [LARGE SCALE GENOMIC DNA]</scope>
    <source>
        <strain evidence="2">DA912</strain>
    </source>
</reference>
<gene>
    <name evidence="2" type="ORF">UCDDA912_g07000</name>
</gene>
<sequence>MSLKREADPFIKPDPDVKRVKREGGDGNFSLSSIPMAPPPAAFAPKIEGGDRKPLEPAPNFAAAPVNNGKRKFFGKSIKARRGDDWVSAHFNKRAMVVAFDINCHTEKQWSSIDVEQEIFERLNKARFDIQPSEDWGFLDRKFNATVDDVKKTILFSAPIVRFRCIVDVQTSSANKVENVSPYLKKEEHLSQPKNERFH</sequence>
<protein>
    <submittedName>
        <fullName evidence="2">Uncharacterized protein</fullName>
    </submittedName>
</protein>
<accession>A0A0G2HYM9</accession>
<dbReference type="AlphaFoldDB" id="A0A0G2HYM9"/>
<feature type="region of interest" description="Disordered" evidence="1">
    <location>
        <begin position="1"/>
        <end position="49"/>
    </location>
</feature>
<evidence type="ECO:0000313" key="2">
    <source>
        <dbReference type="EMBL" id="KKY33030.1"/>
    </source>
</evidence>
<dbReference type="EMBL" id="LCUC01000266">
    <property type="protein sequence ID" value="KKY33030.1"/>
    <property type="molecule type" value="Genomic_DNA"/>
</dbReference>
<dbReference type="Proteomes" id="UP000034680">
    <property type="component" value="Unassembled WGS sequence"/>
</dbReference>
<dbReference type="OrthoDB" id="4562111at2759"/>
<proteinExistence type="predicted"/>
<evidence type="ECO:0000256" key="1">
    <source>
        <dbReference type="SAM" id="MobiDB-lite"/>
    </source>
</evidence>
<feature type="compositionally biased region" description="Basic and acidic residues" evidence="1">
    <location>
        <begin position="1"/>
        <end position="25"/>
    </location>
</feature>
<comment type="caution">
    <text evidence="2">The sequence shown here is derived from an EMBL/GenBank/DDBJ whole genome shotgun (WGS) entry which is preliminary data.</text>
</comment>
<evidence type="ECO:0000313" key="3">
    <source>
        <dbReference type="Proteomes" id="UP000034680"/>
    </source>
</evidence>
<name>A0A0G2HYM9_9PEZI</name>
<keyword evidence="3" id="KW-1185">Reference proteome</keyword>